<dbReference type="Pfam" id="PF01040">
    <property type="entry name" value="UbiA"/>
    <property type="match status" value="1"/>
</dbReference>
<evidence type="ECO:0000256" key="4">
    <source>
        <dbReference type="ARBA" id="ARBA00022475"/>
    </source>
</evidence>
<evidence type="ECO:0000256" key="11">
    <source>
        <dbReference type="ARBA" id="ARBA00023136"/>
    </source>
</evidence>
<feature type="transmembrane region" description="Helical" evidence="12">
    <location>
        <begin position="144"/>
        <end position="161"/>
    </location>
</feature>
<comment type="function">
    <text evidence="12">Catalyzes the prenylation of para-hydroxybenzoate (PHB) with an all-trans polyprenyl group. Mediates the second step in the final reaction sequence of ubiquinone-8 (UQ-8) biosynthesis, which is the condensation of the polyisoprenoid side chain with PHB, generating the first membrane-bound Q intermediate 3-octaprenyl-4-hydroxybenzoate.</text>
</comment>
<evidence type="ECO:0000256" key="12">
    <source>
        <dbReference type="HAMAP-Rule" id="MF_01635"/>
    </source>
</evidence>
<dbReference type="NCBIfam" id="TIGR01474">
    <property type="entry name" value="ubiA_proteo"/>
    <property type="match status" value="1"/>
</dbReference>
<dbReference type="InterPro" id="IPR039653">
    <property type="entry name" value="Prenyltransferase"/>
</dbReference>
<comment type="pathway">
    <text evidence="12">Cofactor biosynthesis; ubiquinone biosynthesis.</text>
</comment>
<dbReference type="InterPro" id="IPR006370">
    <property type="entry name" value="HB_polyprenyltransferase-like"/>
</dbReference>
<dbReference type="PANTHER" id="PTHR11048:SF28">
    <property type="entry name" value="4-HYDROXYBENZOATE POLYPRENYLTRANSFERASE, MITOCHONDRIAL"/>
    <property type="match status" value="1"/>
</dbReference>
<keyword evidence="4 12" id="KW-1003">Cell membrane</keyword>
<dbReference type="UniPathway" id="UPA00232"/>
<dbReference type="HAMAP" id="MF_01635">
    <property type="entry name" value="UbiA"/>
    <property type="match status" value="1"/>
</dbReference>
<evidence type="ECO:0000256" key="9">
    <source>
        <dbReference type="ARBA" id="ARBA00022842"/>
    </source>
</evidence>
<feature type="transmembrane region" description="Helical" evidence="12">
    <location>
        <begin position="210"/>
        <end position="231"/>
    </location>
</feature>
<dbReference type="RefSeq" id="WP_108604710.1">
    <property type="nucleotide sequence ID" value="NZ_CP026604.1"/>
</dbReference>
<organism evidence="14 15">
    <name type="scientific">Saccharobesus litoralis</name>
    <dbReference type="NCBI Taxonomy" id="2172099"/>
    <lineage>
        <taxon>Bacteria</taxon>
        <taxon>Pseudomonadati</taxon>
        <taxon>Pseudomonadota</taxon>
        <taxon>Gammaproteobacteria</taxon>
        <taxon>Alteromonadales</taxon>
        <taxon>Alteromonadaceae</taxon>
        <taxon>Saccharobesus</taxon>
    </lineage>
</organism>
<feature type="transmembrane region" description="Helical" evidence="12">
    <location>
        <begin position="269"/>
        <end position="289"/>
    </location>
</feature>
<sequence length="292" mass="32875">MLSLNNPEKRLAYAQLMRLDKPVGNYLLLWPTLWALFSASQGFPSWHLMVVFVLGVWVMRAAGCVINDFADRNLDGAVERTKTRPLATKVVSAKEALILFFVLILLAFCLVLTLNWHTILLSVVALLLASLYPFMKRFTYLPQFVLGAAFSWSIPMAYMAASEQLPAALWVLYVANLIWTVAYDTLYAMVDRDDDLKVGIKSTAILFGQFDKLIVGVLQACFIGLMVLFGVMTDLTWPFYSALIIASGMLIRQQLWVRNRDKQACFKAFLDNHPVGMVIFIGLAANFWLSAI</sequence>
<keyword evidence="8 12" id="KW-0812">Transmembrane</keyword>
<dbReference type="InterPro" id="IPR000537">
    <property type="entry name" value="UbiA_prenyltransferase"/>
</dbReference>
<dbReference type="Proteomes" id="UP000244441">
    <property type="component" value="Chromosome"/>
</dbReference>
<proteinExistence type="inferred from homology"/>
<dbReference type="FunFam" id="1.20.120.1780:FF:000001">
    <property type="entry name" value="4-hydroxybenzoate octaprenyltransferase"/>
    <property type="match status" value="1"/>
</dbReference>
<comment type="similarity">
    <text evidence="3 12">Belongs to the UbiA prenyltransferase family.</text>
</comment>
<keyword evidence="5 12" id="KW-0997">Cell inner membrane</keyword>
<comment type="subcellular location">
    <subcellularLocation>
        <location evidence="12">Cell inner membrane</location>
        <topology evidence="12">Multi-pass membrane protein</topology>
    </subcellularLocation>
    <subcellularLocation>
        <location evidence="2">Membrane</location>
        <topology evidence="2">Multi-pass membrane protein</topology>
    </subcellularLocation>
</comment>
<dbReference type="PANTHER" id="PTHR11048">
    <property type="entry name" value="PRENYLTRANSFERASES"/>
    <property type="match status" value="1"/>
</dbReference>
<evidence type="ECO:0000256" key="8">
    <source>
        <dbReference type="ARBA" id="ARBA00022692"/>
    </source>
</evidence>
<dbReference type="Gene3D" id="1.20.120.1780">
    <property type="entry name" value="UbiA prenyltransferase"/>
    <property type="match status" value="1"/>
</dbReference>
<keyword evidence="6 12" id="KW-0808">Transferase</keyword>
<dbReference type="GO" id="GO:0006744">
    <property type="term" value="P:ubiquinone biosynthetic process"/>
    <property type="evidence" value="ECO:0007669"/>
    <property type="project" value="UniProtKB-UniRule"/>
</dbReference>
<dbReference type="KEGG" id="cate:C2869_20660"/>
<reference evidence="14 15" key="1">
    <citation type="submission" date="2018-01" db="EMBL/GenBank/DDBJ databases">
        <title>Genome sequence of a Cantenovulum-like bacteria.</title>
        <authorList>
            <person name="Tan W.R."/>
            <person name="Lau N.-S."/>
            <person name="Go F."/>
            <person name="Amirul A.-A.A."/>
        </authorList>
    </citation>
    <scope>NUCLEOTIDE SEQUENCE [LARGE SCALE GENOMIC DNA]</scope>
    <source>
        <strain evidence="14 15">CCB-QB4</strain>
    </source>
</reference>
<keyword evidence="10 12" id="KW-1133">Transmembrane helix</keyword>
<protein>
    <recommendedName>
        <fullName evidence="12 13">4-hydroxybenzoate octaprenyltransferase</fullName>
        <ecNumber evidence="12 13">2.5.1.39</ecNumber>
    </recommendedName>
    <alternativeName>
        <fullName evidence="12">4-HB polyprenyltransferase</fullName>
    </alternativeName>
</protein>
<dbReference type="Gene3D" id="1.10.357.140">
    <property type="entry name" value="UbiA prenyltransferase"/>
    <property type="match status" value="1"/>
</dbReference>
<keyword evidence="11 12" id="KW-0472">Membrane</keyword>
<evidence type="ECO:0000256" key="7">
    <source>
        <dbReference type="ARBA" id="ARBA00022688"/>
    </source>
</evidence>
<evidence type="ECO:0000313" key="15">
    <source>
        <dbReference type="Proteomes" id="UP000244441"/>
    </source>
</evidence>
<dbReference type="FunFam" id="1.10.357.140:FF:000002">
    <property type="entry name" value="4-hydroxybenzoate octaprenyltransferase"/>
    <property type="match status" value="1"/>
</dbReference>
<dbReference type="GO" id="GO:0005886">
    <property type="term" value="C:plasma membrane"/>
    <property type="evidence" value="ECO:0007669"/>
    <property type="project" value="UniProtKB-SubCell"/>
</dbReference>
<keyword evidence="15" id="KW-1185">Reference proteome</keyword>
<feature type="transmembrane region" description="Helical" evidence="12">
    <location>
        <begin position="46"/>
        <end position="66"/>
    </location>
</feature>
<evidence type="ECO:0000256" key="13">
    <source>
        <dbReference type="NCBIfam" id="TIGR01474"/>
    </source>
</evidence>
<comment type="cofactor">
    <cofactor evidence="1 12">
        <name>Mg(2+)</name>
        <dbReference type="ChEBI" id="CHEBI:18420"/>
    </cofactor>
</comment>
<evidence type="ECO:0000256" key="5">
    <source>
        <dbReference type="ARBA" id="ARBA00022519"/>
    </source>
</evidence>
<dbReference type="OrthoDB" id="9782418at2"/>
<evidence type="ECO:0000256" key="10">
    <source>
        <dbReference type="ARBA" id="ARBA00022989"/>
    </source>
</evidence>
<evidence type="ECO:0000256" key="1">
    <source>
        <dbReference type="ARBA" id="ARBA00001946"/>
    </source>
</evidence>
<evidence type="ECO:0000256" key="3">
    <source>
        <dbReference type="ARBA" id="ARBA00005985"/>
    </source>
</evidence>
<feature type="transmembrane region" description="Helical" evidence="12">
    <location>
        <begin position="86"/>
        <end position="108"/>
    </location>
</feature>
<dbReference type="EC" id="2.5.1.39" evidence="12 13"/>
<accession>A0A2S0VWR6</accession>
<keyword evidence="7 12" id="KW-0831">Ubiquinone biosynthesis</keyword>
<dbReference type="GO" id="GO:0008412">
    <property type="term" value="F:4-hydroxybenzoate polyprenyltransferase activity"/>
    <property type="evidence" value="ECO:0007669"/>
    <property type="project" value="UniProtKB-UniRule"/>
</dbReference>
<evidence type="ECO:0000256" key="2">
    <source>
        <dbReference type="ARBA" id="ARBA00004141"/>
    </source>
</evidence>
<feature type="transmembrane region" description="Helical" evidence="12">
    <location>
        <begin position="237"/>
        <end position="257"/>
    </location>
</feature>
<feature type="transmembrane region" description="Helical" evidence="12">
    <location>
        <begin position="167"/>
        <end position="190"/>
    </location>
</feature>
<dbReference type="InterPro" id="IPR044878">
    <property type="entry name" value="UbiA_sf"/>
</dbReference>
<name>A0A2S0VWR6_9ALTE</name>
<comment type="catalytic activity">
    <reaction evidence="12">
        <text>all-trans-octaprenyl diphosphate + 4-hydroxybenzoate = 4-hydroxy-3-(all-trans-octaprenyl)benzoate + diphosphate</text>
        <dbReference type="Rhea" id="RHEA:27782"/>
        <dbReference type="ChEBI" id="CHEBI:1617"/>
        <dbReference type="ChEBI" id="CHEBI:17879"/>
        <dbReference type="ChEBI" id="CHEBI:33019"/>
        <dbReference type="ChEBI" id="CHEBI:57711"/>
        <dbReference type="EC" id="2.5.1.39"/>
    </reaction>
</comment>
<evidence type="ECO:0000313" key="14">
    <source>
        <dbReference type="EMBL" id="AWB68658.1"/>
    </source>
</evidence>
<keyword evidence="9 12" id="KW-0460">Magnesium</keyword>
<dbReference type="AlphaFoldDB" id="A0A2S0VWR6"/>
<dbReference type="CDD" id="cd13959">
    <property type="entry name" value="PT_UbiA_COQ2"/>
    <property type="match status" value="1"/>
</dbReference>
<gene>
    <name evidence="12 14" type="primary">ubiA</name>
    <name evidence="14" type="ORF">C2869_20660</name>
</gene>
<dbReference type="PROSITE" id="PS00943">
    <property type="entry name" value="UBIA"/>
    <property type="match status" value="1"/>
</dbReference>
<dbReference type="EMBL" id="CP026604">
    <property type="protein sequence ID" value="AWB68658.1"/>
    <property type="molecule type" value="Genomic_DNA"/>
</dbReference>
<dbReference type="InterPro" id="IPR030470">
    <property type="entry name" value="UbiA_prenylTrfase_CS"/>
</dbReference>
<evidence type="ECO:0000256" key="6">
    <source>
        <dbReference type="ARBA" id="ARBA00022679"/>
    </source>
</evidence>